<evidence type="ECO:0000313" key="2">
    <source>
        <dbReference type="EMBL" id="MBU9736704.1"/>
    </source>
</evidence>
<dbReference type="Proteomes" id="UP000712157">
    <property type="component" value="Unassembled WGS sequence"/>
</dbReference>
<dbReference type="SMART" id="SM00850">
    <property type="entry name" value="LytTR"/>
    <property type="match status" value="1"/>
</dbReference>
<dbReference type="GO" id="GO:0003677">
    <property type="term" value="F:DNA binding"/>
    <property type="evidence" value="ECO:0007669"/>
    <property type="project" value="UniProtKB-KW"/>
</dbReference>
<dbReference type="PROSITE" id="PS50930">
    <property type="entry name" value="HTH_LYTTR"/>
    <property type="match status" value="1"/>
</dbReference>
<dbReference type="PANTHER" id="PTHR37299:SF1">
    <property type="entry name" value="STAGE 0 SPORULATION PROTEIN A HOMOLOG"/>
    <property type="match status" value="1"/>
</dbReference>
<gene>
    <name evidence="2" type="ORF">KTH89_09150</name>
</gene>
<dbReference type="RefSeq" id="WP_158345657.1">
    <property type="nucleotide sequence ID" value="NZ_JAHQCW010000012.1"/>
</dbReference>
<evidence type="ECO:0000259" key="1">
    <source>
        <dbReference type="PROSITE" id="PS50930"/>
    </source>
</evidence>
<dbReference type="EMBL" id="JAHQCW010000012">
    <property type="protein sequence ID" value="MBU9736704.1"/>
    <property type="molecule type" value="Genomic_DNA"/>
</dbReference>
<dbReference type="PANTHER" id="PTHR37299">
    <property type="entry name" value="TRANSCRIPTIONAL REGULATOR-RELATED"/>
    <property type="match status" value="1"/>
</dbReference>
<dbReference type="InterPro" id="IPR012046">
    <property type="entry name" value="LytTR_ABC"/>
</dbReference>
<dbReference type="Pfam" id="PF04397">
    <property type="entry name" value="LytTR"/>
    <property type="match status" value="1"/>
</dbReference>
<dbReference type="InterPro" id="IPR046947">
    <property type="entry name" value="LytR-like"/>
</dbReference>
<keyword evidence="3" id="KW-1185">Reference proteome</keyword>
<accession>A0A949JZ25</accession>
<protein>
    <submittedName>
        <fullName evidence="2">LytTR family transcriptional regulator DNA-binding domain-containing protein</fullName>
    </submittedName>
</protein>
<organism evidence="2 3">
    <name type="scientific">Diplocloster agilis</name>
    <dbReference type="NCBI Taxonomy" id="2850323"/>
    <lineage>
        <taxon>Bacteria</taxon>
        <taxon>Bacillati</taxon>
        <taxon>Bacillota</taxon>
        <taxon>Clostridia</taxon>
        <taxon>Lachnospirales</taxon>
        <taxon>Lachnospiraceae</taxon>
        <taxon>Diplocloster</taxon>
    </lineage>
</organism>
<dbReference type="PIRSF" id="PIRSF036612">
    <property type="entry name" value="ABC_ATP_LytTR"/>
    <property type="match status" value="1"/>
</dbReference>
<keyword evidence="2" id="KW-0238">DNA-binding</keyword>
<dbReference type="InterPro" id="IPR007492">
    <property type="entry name" value="LytTR_DNA-bd_dom"/>
</dbReference>
<dbReference type="InterPro" id="IPR027417">
    <property type="entry name" value="P-loop_NTPase"/>
</dbReference>
<dbReference type="GO" id="GO:0000156">
    <property type="term" value="F:phosphorelay response regulator activity"/>
    <property type="evidence" value="ECO:0007669"/>
    <property type="project" value="InterPro"/>
</dbReference>
<sequence>MASIIQESIENLMNNLDTCGCLHIECNQEIMEELFLYIKEYMRGRNAAYITLQEKGYERDTVRHYLRFFHELFGETRDLDTVMDAFGLLPLSRRRMRDLKPGECMKTQLARISMQQAEFCFLEEPLLNLDEDGTRRVLHWMEEQCGNGVRFITAHSSLRHTLLMPGTAFYYENGAFHQAEHEEEDSESLEEGTFEVLKIPAKSGSRVLLFDPKDIDYVESSNKNNYISVRGELFLVQRTMDQLEENLKKSGFFRCHRSYLVNLQKVERFEKWTKNSYVLVLNNQDNSQIPLSKGRLAELKETFQW</sequence>
<dbReference type="SUPFAM" id="SSF52540">
    <property type="entry name" value="P-loop containing nucleoside triphosphate hydrolases"/>
    <property type="match status" value="1"/>
</dbReference>
<name>A0A949JZ25_9FIRM</name>
<dbReference type="AlphaFoldDB" id="A0A949JZ25"/>
<comment type="caution">
    <text evidence="2">The sequence shown here is derived from an EMBL/GenBank/DDBJ whole genome shotgun (WGS) entry which is preliminary data.</text>
</comment>
<proteinExistence type="predicted"/>
<reference evidence="2" key="1">
    <citation type="submission" date="2021-06" db="EMBL/GenBank/DDBJ databases">
        <title>Description of novel taxa of the family Lachnospiraceae.</title>
        <authorList>
            <person name="Chaplin A.V."/>
            <person name="Sokolova S.R."/>
            <person name="Pikina A.P."/>
            <person name="Korzhanova M."/>
            <person name="Belova V."/>
            <person name="Korostin D."/>
            <person name="Efimov B.A."/>
        </authorList>
    </citation>
    <scope>NUCLEOTIDE SEQUENCE</scope>
    <source>
        <strain evidence="2">ASD5720</strain>
    </source>
</reference>
<dbReference type="Gene3D" id="3.40.50.300">
    <property type="entry name" value="P-loop containing nucleotide triphosphate hydrolases"/>
    <property type="match status" value="1"/>
</dbReference>
<feature type="domain" description="HTH LytTR-type" evidence="1">
    <location>
        <begin position="199"/>
        <end position="305"/>
    </location>
</feature>
<dbReference type="Gene3D" id="2.40.50.1020">
    <property type="entry name" value="LytTr DNA-binding domain"/>
    <property type="match status" value="1"/>
</dbReference>
<evidence type="ECO:0000313" key="3">
    <source>
        <dbReference type="Proteomes" id="UP000712157"/>
    </source>
</evidence>